<protein>
    <submittedName>
        <fullName evidence="6">Chaplin</fullName>
    </submittedName>
</protein>
<keyword evidence="2" id="KW-0130">Cell adhesion</keyword>
<dbReference type="EMBL" id="VCKZ01000072">
    <property type="protein sequence ID" value="TMR40045.1"/>
    <property type="molecule type" value="Genomic_DNA"/>
</dbReference>
<keyword evidence="3" id="KW-0034">Amyloid</keyword>
<evidence type="ECO:0000259" key="5">
    <source>
        <dbReference type="PROSITE" id="PS51884"/>
    </source>
</evidence>
<dbReference type="OrthoDB" id="3544424at2"/>
<feature type="domain" description="Chaplin" evidence="5">
    <location>
        <begin position="327"/>
        <end position="367"/>
    </location>
</feature>
<name>A0A5S4H473_9ACTN</name>
<feature type="domain" description="Chaplin" evidence="5">
    <location>
        <begin position="274"/>
        <end position="314"/>
    </location>
</feature>
<comment type="caution">
    <text evidence="6">The sequence shown here is derived from an EMBL/GenBank/DDBJ whole genome shotgun (WGS) entry which is preliminary data.</text>
</comment>
<organism evidence="6 7">
    <name type="scientific">Actinomadura geliboluensis</name>
    <dbReference type="NCBI Taxonomy" id="882440"/>
    <lineage>
        <taxon>Bacteria</taxon>
        <taxon>Bacillati</taxon>
        <taxon>Actinomycetota</taxon>
        <taxon>Actinomycetes</taxon>
        <taxon>Streptosporangiales</taxon>
        <taxon>Thermomonosporaceae</taxon>
        <taxon>Actinomadura</taxon>
    </lineage>
</organism>
<evidence type="ECO:0000256" key="3">
    <source>
        <dbReference type="ARBA" id="ARBA00023087"/>
    </source>
</evidence>
<proteinExistence type="predicted"/>
<feature type="domain" description="Chaplin" evidence="5">
    <location>
        <begin position="166"/>
        <end position="206"/>
    </location>
</feature>
<evidence type="ECO:0000256" key="1">
    <source>
        <dbReference type="ARBA" id="ARBA00022512"/>
    </source>
</evidence>
<dbReference type="Pfam" id="PF03777">
    <property type="entry name" value="ChpA-C"/>
    <property type="match status" value="6"/>
</dbReference>
<dbReference type="GO" id="GO:0007155">
    <property type="term" value="P:cell adhesion"/>
    <property type="evidence" value="ECO:0007669"/>
    <property type="project" value="UniProtKB-KW"/>
</dbReference>
<keyword evidence="7" id="KW-1185">Reference proteome</keyword>
<feature type="transmembrane region" description="Helical" evidence="4">
    <location>
        <begin position="728"/>
        <end position="747"/>
    </location>
</feature>
<dbReference type="PROSITE" id="PS51884">
    <property type="entry name" value="CHAPLIN"/>
    <property type="match status" value="6"/>
</dbReference>
<evidence type="ECO:0000313" key="7">
    <source>
        <dbReference type="Proteomes" id="UP000305238"/>
    </source>
</evidence>
<keyword evidence="4" id="KW-0812">Transmembrane</keyword>
<feature type="domain" description="Chaplin" evidence="5">
    <location>
        <begin position="221"/>
        <end position="261"/>
    </location>
</feature>
<evidence type="ECO:0000256" key="4">
    <source>
        <dbReference type="SAM" id="Phobius"/>
    </source>
</evidence>
<feature type="domain" description="Chaplin" evidence="5">
    <location>
        <begin position="59"/>
        <end position="99"/>
    </location>
</feature>
<accession>A0A5S4H473</accession>
<sequence length="756" mass="72572">MSSPTRPTAHVRLHTSPERSIMRTRAKGTSRAAVLAAGFVALGVTVLPSHAFADVTSGDGGILSGNQIDAPVSAPVDVSGNNVAVAGIGDATSHGGAKVHKRHADGQRTSGAHGIASGNQVNAPISAPVNVCGNSAAVVGTANSGCKGGAKVNGGGAHGGQTTDGSGGVLAGNQLNAPISAPVNVCGNAAAVAGNAVAGCEGGAHVENGGHAGSGQETSGVAGVGSGNQGNVPISAPVDVCGNTVGNGAASCAGGASVHGGGHYGAGHQITDGASGVLSGNQENSPISVPVNACGNAAAVVGHAWAFCEGGAHATPATGGHQHTSGTGGVLAGNQAHAPTKAPADACGNTAALVGIASAQCQDGNGGYPGYSSSPRPLDLLPGTGSHPVLPRVASDLPSVTDLPGQANVLSSYSRAQGGTTPSPATLLDMAGTPSANNLLQPRELPQTLGRPAADGQRTKNGLPGTEGLLGAIGLTQVSDLVVPVAAGQRAQGGVPGAEELLAANGLSQVNGLVLPAAGQRAQGGVPGAEDLPGVNGLAQVNDLVVPVAAGHRTQGGLPGTDGVPVNGELTEVGDLVQAGGLPGVSVVGARRAEVPGADGLLPVDAPLGTLGTLGRPGLTGGLPSMGFSKLVKPQDERAEAVRPGLLDVVLRQDPLAAVTGLVTVNPPVPPAGAGGGAVQQRAGAGQEGPVAVSVLDTRALQDGTGELGAVRNVAADGPIIEDGAGSLWALGASAVLGAVAGVLALARRMLPGGRR</sequence>
<reference evidence="6 7" key="1">
    <citation type="submission" date="2019-05" db="EMBL/GenBank/DDBJ databases">
        <title>Draft genome sequence of Actinomadura geliboluensis A8036.</title>
        <authorList>
            <person name="Saricaoglu S."/>
            <person name="Isik K."/>
        </authorList>
    </citation>
    <scope>NUCLEOTIDE SEQUENCE [LARGE SCALE GENOMIC DNA]</scope>
    <source>
        <strain evidence="6 7">A8036</strain>
    </source>
</reference>
<dbReference type="Proteomes" id="UP000305238">
    <property type="component" value="Unassembled WGS sequence"/>
</dbReference>
<keyword evidence="1" id="KW-0134">Cell wall</keyword>
<evidence type="ECO:0000256" key="2">
    <source>
        <dbReference type="ARBA" id="ARBA00022889"/>
    </source>
</evidence>
<gene>
    <name evidence="6" type="ORF">ETD96_12840</name>
</gene>
<keyword evidence="1" id="KW-0964">Secreted</keyword>
<keyword evidence="4" id="KW-0472">Membrane</keyword>
<keyword evidence="4" id="KW-1133">Transmembrane helix</keyword>
<dbReference type="AlphaFoldDB" id="A0A5S4H473"/>
<feature type="domain" description="Chaplin" evidence="5">
    <location>
        <begin position="112"/>
        <end position="152"/>
    </location>
</feature>
<evidence type="ECO:0000313" key="6">
    <source>
        <dbReference type="EMBL" id="TMR40045.1"/>
    </source>
</evidence>
<dbReference type="InterPro" id="IPR005528">
    <property type="entry name" value="ChpA-H"/>
</dbReference>